<dbReference type="OrthoDB" id="2194443at2"/>
<accession>A0A1E5KSS8</accession>
<dbReference type="Proteomes" id="UP000095256">
    <property type="component" value="Unassembled WGS sequence"/>
</dbReference>
<evidence type="ECO:0000313" key="2">
    <source>
        <dbReference type="EMBL" id="OEH80828.1"/>
    </source>
</evidence>
<organism evidence="2 3">
    <name type="scientific">Enterococcus rivorum</name>
    <dbReference type="NCBI Taxonomy" id="762845"/>
    <lineage>
        <taxon>Bacteria</taxon>
        <taxon>Bacillati</taxon>
        <taxon>Bacillota</taxon>
        <taxon>Bacilli</taxon>
        <taxon>Lactobacillales</taxon>
        <taxon>Enterococcaceae</taxon>
        <taxon>Enterococcus</taxon>
    </lineage>
</organism>
<evidence type="ECO:0000256" key="1">
    <source>
        <dbReference type="SAM" id="Phobius"/>
    </source>
</evidence>
<reference evidence="2 3" key="1">
    <citation type="submission" date="2016-09" db="EMBL/GenBank/DDBJ databases">
        <authorList>
            <person name="Capua I."/>
            <person name="De Benedictis P."/>
            <person name="Joannis T."/>
            <person name="Lombin L.H."/>
            <person name="Cattoli G."/>
        </authorList>
    </citation>
    <scope>NUCLEOTIDE SEQUENCE [LARGE SCALE GENOMIC DNA]</scope>
    <source>
        <strain evidence="2 3">LMG 25899</strain>
    </source>
</reference>
<dbReference type="EMBL" id="MIEK01000078">
    <property type="protein sequence ID" value="OEH80828.1"/>
    <property type="molecule type" value="Genomic_DNA"/>
</dbReference>
<dbReference type="RefSeq" id="WP_069700114.1">
    <property type="nucleotide sequence ID" value="NZ_JAGGMA010000006.1"/>
</dbReference>
<comment type="caution">
    <text evidence="2">The sequence shown here is derived from an EMBL/GenBank/DDBJ whole genome shotgun (WGS) entry which is preliminary data.</text>
</comment>
<proteinExistence type="predicted"/>
<protein>
    <submittedName>
        <fullName evidence="2">Uncharacterized protein</fullName>
    </submittedName>
</protein>
<keyword evidence="1" id="KW-1133">Transmembrane helix</keyword>
<sequence length="224" mass="26428">MKGLVPVTRLQANNGIFWSGQDQNYLPRLMNYLNMEFKEYCWEIVPIYELTEERMKTFDAVAITPLSNSFYKRIHELNRDIKMIRVNADKFMRQIAPKAAVIGRTTGYVLANGTKMSQKRTPKEKEVFTYDNLRQVMRDYPTIYWQVLSIEELTERLNQHSKNVTVGLIPETYDYEADLEKNFPEVKILKLRPKPLEEIPKVYEIVMILTGTITMLLMVLRVFF</sequence>
<gene>
    <name evidence="2" type="ORF">BCR26_06245</name>
</gene>
<keyword evidence="3" id="KW-1185">Reference proteome</keyword>
<dbReference type="STRING" id="762845.BCR26_06245"/>
<keyword evidence="1" id="KW-0812">Transmembrane</keyword>
<feature type="transmembrane region" description="Helical" evidence="1">
    <location>
        <begin position="202"/>
        <end position="223"/>
    </location>
</feature>
<name>A0A1E5KSS8_9ENTE</name>
<dbReference type="AlphaFoldDB" id="A0A1E5KSS8"/>
<keyword evidence="1" id="KW-0472">Membrane</keyword>
<evidence type="ECO:0000313" key="3">
    <source>
        <dbReference type="Proteomes" id="UP000095256"/>
    </source>
</evidence>